<dbReference type="Proteomes" id="UP001194580">
    <property type="component" value="Unassembled WGS sequence"/>
</dbReference>
<keyword evidence="3" id="KW-1185">Reference proteome</keyword>
<gene>
    <name evidence="2" type="ORF">BGZ95_004723</name>
</gene>
<comment type="caution">
    <text evidence="2">The sequence shown here is derived from an EMBL/GenBank/DDBJ whole genome shotgun (WGS) entry which is preliminary data.</text>
</comment>
<feature type="region of interest" description="Disordered" evidence="1">
    <location>
        <begin position="1"/>
        <end position="43"/>
    </location>
</feature>
<evidence type="ECO:0000313" key="3">
    <source>
        <dbReference type="Proteomes" id="UP001194580"/>
    </source>
</evidence>
<protein>
    <submittedName>
        <fullName evidence="2">Uncharacterized protein</fullName>
    </submittedName>
</protein>
<accession>A0AAD4H1N3</accession>
<sequence>MVIVYDEGFDSEDSDEDGDERVIPLSGGGIPPLAKPSRNRDGKQRVNAVRNVKPGTVAGTKIGDVQKEVIGVVNATIRKFSAPNENKLWKLQTIKHMYKYIKDQYDKCAKLVDKTGGGDTESLTMEDAIADITLYYPGLLLIFGAQLTRNHPPSRDASVHGQALFTLDEPDLEKQVPGAVSFAFSRSKANLNNKDHLFEASVINIMSEFTDAIKNNKASTANGSVGDIVERERAAFDLERQALDRMRQTLENEKAALDKDREGLSNEKAAWEKKW</sequence>
<dbReference type="AlphaFoldDB" id="A0AAD4H1N3"/>
<feature type="region of interest" description="Disordered" evidence="1">
    <location>
        <begin position="254"/>
        <end position="275"/>
    </location>
</feature>
<evidence type="ECO:0000256" key="1">
    <source>
        <dbReference type="SAM" id="MobiDB-lite"/>
    </source>
</evidence>
<feature type="compositionally biased region" description="Acidic residues" evidence="1">
    <location>
        <begin position="7"/>
        <end position="19"/>
    </location>
</feature>
<proteinExistence type="predicted"/>
<evidence type="ECO:0000313" key="2">
    <source>
        <dbReference type="EMBL" id="KAG0259301.1"/>
    </source>
</evidence>
<organism evidence="2 3">
    <name type="scientific">Linnemannia exigua</name>
    <dbReference type="NCBI Taxonomy" id="604196"/>
    <lineage>
        <taxon>Eukaryota</taxon>
        <taxon>Fungi</taxon>
        <taxon>Fungi incertae sedis</taxon>
        <taxon>Mucoromycota</taxon>
        <taxon>Mortierellomycotina</taxon>
        <taxon>Mortierellomycetes</taxon>
        <taxon>Mortierellales</taxon>
        <taxon>Mortierellaceae</taxon>
        <taxon>Linnemannia</taxon>
    </lineage>
</organism>
<dbReference type="EMBL" id="JAAAIL010002207">
    <property type="protein sequence ID" value="KAG0259301.1"/>
    <property type="molecule type" value="Genomic_DNA"/>
</dbReference>
<feature type="non-terminal residue" evidence="2">
    <location>
        <position position="275"/>
    </location>
</feature>
<name>A0AAD4H1N3_9FUNG</name>
<reference evidence="2" key="1">
    <citation type="journal article" date="2020" name="Fungal Divers.">
        <title>Resolving the Mortierellaceae phylogeny through synthesis of multi-gene phylogenetics and phylogenomics.</title>
        <authorList>
            <person name="Vandepol N."/>
            <person name="Liber J."/>
            <person name="Desiro A."/>
            <person name="Na H."/>
            <person name="Kennedy M."/>
            <person name="Barry K."/>
            <person name="Grigoriev I.V."/>
            <person name="Miller A.N."/>
            <person name="O'Donnell K."/>
            <person name="Stajich J.E."/>
            <person name="Bonito G."/>
        </authorList>
    </citation>
    <scope>NUCLEOTIDE SEQUENCE</scope>
    <source>
        <strain evidence="2">NRRL 28262</strain>
    </source>
</reference>